<evidence type="ECO:0000256" key="2">
    <source>
        <dbReference type="ARBA" id="ARBA00023002"/>
    </source>
</evidence>
<dbReference type="Pfam" id="PF03446">
    <property type="entry name" value="NAD_binding_2"/>
    <property type="match status" value="1"/>
</dbReference>
<dbReference type="InterPro" id="IPR006115">
    <property type="entry name" value="6PGDH_NADP-bd"/>
</dbReference>
<evidence type="ECO:0000313" key="6">
    <source>
        <dbReference type="Proteomes" id="UP000265768"/>
    </source>
</evidence>
<organism evidence="5 6">
    <name type="scientific">Bailinhaonella thermotolerans</name>
    <dbReference type="NCBI Taxonomy" id="1070861"/>
    <lineage>
        <taxon>Bacteria</taxon>
        <taxon>Bacillati</taxon>
        <taxon>Actinomycetota</taxon>
        <taxon>Actinomycetes</taxon>
        <taxon>Streptosporangiales</taxon>
        <taxon>Streptosporangiaceae</taxon>
        <taxon>Bailinhaonella</taxon>
    </lineage>
</organism>
<comment type="caution">
    <text evidence="5">The sequence shown here is derived from an EMBL/GenBank/DDBJ whole genome shotgun (WGS) entry which is preliminary data.</text>
</comment>
<feature type="domain" description="NADPH-dependent reductive aminase-like C-terminal" evidence="4">
    <location>
        <begin position="162"/>
        <end position="287"/>
    </location>
</feature>
<dbReference type="PANTHER" id="PTHR43580">
    <property type="entry name" value="OXIDOREDUCTASE GLYR1-RELATED"/>
    <property type="match status" value="1"/>
</dbReference>
<dbReference type="InterPro" id="IPR036291">
    <property type="entry name" value="NAD(P)-bd_dom_sf"/>
</dbReference>
<accession>A0A3A4AEM6</accession>
<dbReference type="SUPFAM" id="SSF48179">
    <property type="entry name" value="6-phosphogluconate dehydrogenase C-terminal domain-like"/>
    <property type="match status" value="1"/>
</dbReference>
<evidence type="ECO:0000259" key="4">
    <source>
        <dbReference type="Pfam" id="PF21761"/>
    </source>
</evidence>
<dbReference type="InterPro" id="IPR008927">
    <property type="entry name" value="6-PGluconate_DH-like_C_sf"/>
</dbReference>
<gene>
    <name evidence="5" type="ORF">D5H75_25155</name>
</gene>
<dbReference type="PIRSF" id="PIRSF000103">
    <property type="entry name" value="HIBADH"/>
    <property type="match status" value="1"/>
</dbReference>
<dbReference type="InterPro" id="IPR051265">
    <property type="entry name" value="HIBADH-related_NP60_sf"/>
</dbReference>
<dbReference type="AlphaFoldDB" id="A0A3A4AEM6"/>
<comment type="similarity">
    <text evidence="1">Belongs to the HIBADH-related family.</text>
</comment>
<dbReference type="GO" id="GO:0016491">
    <property type="term" value="F:oxidoreductase activity"/>
    <property type="evidence" value="ECO:0007669"/>
    <property type="project" value="UniProtKB-KW"/>
</dbReference>
<proteinExistence type="inferred from homology"/>
<dbReference type="InterPro" id="IPR015815">
    <property type="entry name" value="HIBADH-related"/>
</dbReference>
<dbReference type="GO" id="GO:0050661">
    <property type="term" value="F:NADP binding"/>
    <property type="evidence" value="ECO:0007669"/>
    <property type="project" value="InterPro"/>
</dbReference>
<dbReference type="InterPro" id="IPR013328">
    <property type="entry name" value="6PGD_dom2"/>
</dbReference>
<evidence type="ECO:0000256" key="1">
    <source>
        <dbReference type="ARBA" id="ARBA00009080"/>
    </source>
</evidence>
<keyword evidence="6" id="KW-1185">Reference proteome</keyword>
<dbReference type="EMBL" id="QZEY01000011">
    <property type="protein sequence ID" value="RJL27105.1"/>
    <property type="molecule type" value="Genomic_DNA"/>
</dbReference>
<dbReference type="Gene3D" id="1.10.1040.10">
    <property type="entry name" value="N-(1-d-carboxylethyl)-l-norvaline Dehydrogenase, domain 2"/>
    <property type="match status" value="1"/>
</dbReference>
<dbReference type="PANTHER" id="PTHR43580:SF2">
    <property type="entry name" value="CYTOKINE-LIKE NUCLEAR FACTOR N-PAC"/>
    <property type="match status" value="1"/>
</dbReference>
<evidence type="ECO:0000259" key="3">
    <source>
        <dbReference type="Pfam" id="PF03446"/>
    </source>
</evidence>
<feature type="domain" description="6-phosphogluconate dehydrogenase NADP-binding" evidence="3">
    <location>
        <begin position="6"/>
        <end position="154"/>
    </location>
</feature>
<dbReference type="Proteomes" id="UP000265768">
    <property type="component" value="Unassembled WGS sequence"/>
</dbReference>
<reference evidence="5 6" key="1">
    <citation type="submission" date="2018-09" db="EMBL/GenBank/DDBJ databases">
        <title>YIM 75507 draft genome.</title>
        <authorList>
            <person name="Tang S."/>
            <person name="Feng Y."/>
        </authorList>
    </citation>
    <scope>NUCLEOTIDE SEQUENCE [LARGE SCALE GENOMIC DNA]</scope>
    <source>
        <strain evidence="5 6">YIM 75507</strain>
    </source>
</reference>
<dbReference type="OrthoDB" id="4535742at2"/>
<dbReference type="InterPro" id="IPR048666">
    <property type="entry name" value="RedAm-like_C"/>
</dbReference>
<keyword evidence="2" id="KW-0560">Oxidoreductase</keyword>
<protein>
    <submittedName>
        <fullName evidence="5">NAD(P)-dependent oxidoreductase</fullName>
    </submittedName>
</protein>
<dbReference type="SUPFAM" id="SSF51735">
    <property type="entry name" value="NAD(P)-binding Rossmann-fold domains"/>
    <property type="match status" value="1"/>
</dbReference>
<dbReference type="Gene3D" id="3.40.50.720">
    <property type="entry name" value="NAD(P)-binding Rossmann-like Domain"/>
    <property type="match status" value="1"/>
</dbReference>
<dbReference type="Pfam" id="PF21761">
    <property type="entry name" value="RedAm-like_C"/>
    <property type="match status" value="1"/>
</dbReference>
<name>A0A3A4AEM6_9ACTN</name>
<evidence type="ECO:0000313" key="5">
    <source>
        <dbReference type="EMBL" id="RJL27105.1"/>
    </source>
</evidence>
<sequence length="288" mass="30255">MTGKNVTVIGLGPMGQAMARAYLNAGYDVTVWNRTASRADDLVALGAKAADNVEAALTANELVVLSLTDYAAMYSILTQAPASALAGRTIANLTSETPKNAREAAAWLADRGATQITGGVLSPPPGIGRPGMSTYYSGPRDAFEAARSALEVLTGTDYLGEDPGLAALYYQIGIGMFWTGLVGYVHSMALAQANGISATRFLPNALSNMSFGYFLEFYAPRIDAGDHRGDVERVSMAVASVEHVLRTAEDSGVDSRLPAAVLDILRGGVRDGRAADSLTALVEVFRKS</sequence>